<keyword evidence="1" id="KW-0472">Membrane</keyword>
<accession>A0A0K2UKV8</accession>
<evidence type="ECO:0000313" key="2">
    <source>
        <dbReference type="EMBL" id="CDW38316.1"/>
    </source>
</evidence>
<organism evidence="2">
    <name type="scientific">Lepeophtheirus salmonis</name>
    <name type="common">Salmon louse</name>
    <name type="synonym">Caligus salmonis</name>
    <dbReference type="NCBI Taxonomy" id="72036"/>
    <lineage>
        <taxon>Eukaryota</taxon>
        <taxon>Metazoa</taxon>
        <taxon>Ecdysozoa</taxon>
        <taxon>Arthropoda</taxon>
        <taxon>Crustacea</taxon>
        <taxon>Multicrustacea</taxon>
        <taxon>Hexanauplia</taxon>
        <taxon>Copepoda</taxon>
        <taxon>Siphonostomatoida</taxon>
        <taxon>Caligidae</taxon>
        <taxon>Lepeophtheirus</taxon>
    </lineage>
</organism>
<evidence type="ECO:0000256" key="1">
    <source>
        <dbReference type="SAM" id="Phobius"/>
    </source>
</evidence>
<feature type="transmembrane region" description="Helical" evidence="1">
    <location>
        <begin position="15"/>
        <end position="33"/>
    </location>
</feature>
<keyword evidence="1" id="KW-1133">Transmembrane helix</keyword>
<name>A0A0K2UKV8_LEPSM</name>
<reference evidence="2" key="1">
    <citation type="submission" date="2014-05" db="EMBL/GenBank/DDBJ databases">
        <authorList>
            <person name="Chronopoulou M."/>
        </authorList>
    </citation>
    <scope>NUCLEOTIDE SEQUENCE</scope>
    <source>
        <tissue evidence="2">Whole organism</tissue>
    </source>
</reference>
<dbReference type="EMBL" id="HACA01020955">
    <property type="protein sequence ID" value="CDW38316.1"/>
    <property type="molecule type" value="Transcribed_RNA"/>
</dbReference>
<sequence length="55" mass="6656">MTSLIKSVVVVKYSFWYNLVFLLSLIVKILFTINEAFNDFLKILFEYLFIVYMKH</sequence>
<proteinExistence type="predicted"/>
<protein>
    <submittedName>
        <fullName evidence="2">Uncharacterized protein</fullName>
    </submittedName>
</protein>
<dbReference type="AlphaFoldDB" id="A0A0K2UKV8"/>
<keyword evidence="1" id="KW-0812">Transmembrane</keyword>